<dbReference type="EMBL" id="CP000821">
    <property type="protein sequence ID" value="ABV36703.1"/>
    <property type="molecule type" value="Genomic_DNA"/>
</dbReference>
<sequence precursor="true">MYKHICLTFILSCCLVNTAQAHRTKVFAWVDGTNVVGEVYFGGGDRAKGSKVELLVGEQLVESTNADEQGEFRFERPQPGDYQLKANAGQGHVATFVISADEFLGLSGSAAGTIETQEVELEDEAGYKNRETCTALDEAALVKVIQPLRNQLDQYEANIRWHDILGGIGYILGVFGLWSLMRARRG</sequence>
<protein>
    <submittedName>
        <fullName evidence="3">Uncharacterized protein</fullName>
    </submittedName>
</protein>
<dbReference type="RefSeq" id="WP_012142438.1">
    <property type="nucleotide sequence ID" value="NC_009831.1"/>
</dbReference>
<evidence type="ECO:0000256" key="2">
    <source>
        <dbReference type="SAM" id="SignalP"/>
    </source>
</evidence>
<feature type="chain" id="PRO_5002722311" evidence="2">
    <location>
        <begin position="22"/>
        <end position="186"/>
    </location>
</feature>
<dbReference type="OrthoDB" id="8447011at2"/>
<dbReference type="HOGENOM" id="CLU_083845_1_0_6"/>
<evidence type="ECO:0000256" key="1">
    <source>
        <dbReference type="SAM" id="Phobius"/>
    </source>
</evidence>
<dbReference type="AlphaFoldDB" id="A8FV30"/>
<dbReference type="SUPFAM" id="SSF49478">
    <property type="entry name" value="Cna protein B-type domain"/>
    <property type="match status" value="1"/>
</dbReference>
<keyword evidence="4" id="KW-1185">Reference proteome</keyword>
<dbReference type="InterPro" id="IPR013783">
    <property type="entry name" value="Ig-like_fold"/>
</dbReference>
<keyword evidence="1" id="KW-1133">Transmembrane helix</keyword>
<keyword evidence="2" id="KW-0732">Signal</keyword>
<organism evidence="3 4">
    <name type="scientific">Shewanella sediminis (strain HAW-EB3)</name>
    <dbReference type="NCBI Taxonomy" id="425104"/>
    <lineage>
        <taxon>Bacteria</taxon>
        <taxon>Pseudomonadati</taxon>
        <taxon>Pseudomonadota</taxon>
        <taxon>Gammaproteobacteria</taxon>
        <taxon>Alteromonadales</taxon>
        <taxon>Shewanellaceae</taxon>
        <taxon>Shewanella</taxon>
    </lineage>
</organism>
<dbReference type="eggNOG" id="COG0310">
    <property type="taxonomic scope" value="Bacteria"/>
</dbReference>
<dbReference type="Gene3D" id="2.60.40.10">
    <property type="entry name" value="Immunoglobulins"/>
    <property type="match status" value="1"/>
</dbReference>
<accession>A8FV30</accession>
<feature type="signal peptide" evidence="2">
    <location>
        <begin position="1"/>
        <end position="21"/>
    </location>
</feature>
<feature type="transmembrane region" description="Helical" evidence="1">
    <location>
        <begin position="164"/>
        <end position="181"/>
    </location>
</feature>
<keyword evidence="1" id="KW-0812">Transmembrane</keyword>
<dbReference type="KEGG" id="sse:Ssed_2094"/>
<keyword evidence="1" id="KW-0472">Membrane</keyword>
<dbReference type="STRING" id="425104.Ssed_2094"/>
<reference evidence="3 4" key="1">
    <citation type="submission" date="2007-08" db="EMBL/GenBank/DDBJ databases">
        <title>Complete sequence of Shewanella sediminis HAW-EB3.</title>
        <authorList>
            <consortium name="US DOE Joint Genome Institute"/>
            <person name="Copeland A."/>
            <person name="Lucas S."/>
            <person name="Lapidus A."/>
            <person name="Barry K."/>
            <person name="Glavina del Rio T."/>
            <person name="Dalin E."/>
            <person name="Tice H."/>
            <person name="Pitluck S."/>
            <person name="Chertkov O."/>
            <person name="Brettin T."/>
            <person name="Bruce D."/>
            <person name="Detter J.C."/>
            <person name="Han C."/>
            <person name="Schmutz J."/>
            <person name="Larimer F."/>
            <person name="Land M."/>
            <person name="Hauser L."/>
            <person name="Kyrpides N."/>
            <person name="Kim E."/>
            <person name="Zhao J.-S."/>
            <person name="Richardson P."/>
        </authorList>
    </citation>
    <scope>NUCLEOTIDE SEQUENCE [LARGE SCALE GENOMIC DNA]</scope>
    <source>
        <strain evidence="3 4">HAW-EB3</strain>
    </source>
</reference>
<proteinExistence type="predicted"/>
<evidence type="ECO:0000313" key="4">
    <source>
        <dbReference type="Proteomes" id="UP000002015"/>
    </source>
</evidence>
<dbReference type="Proteomes" id="UP000002015">
    <property type="component" value="Chromosome"/>
</dbReference>
<name>A8FV30_SHESH</name>
<evidence type="ECO:0000313" key="3">
    <source>
        <dbReference type="EMBL" id="ABV36703.1"/>
    </source>
</evidence>
<gene>
    <name evidence="3" type="ordered locus">Ssed_2094</name>
</gene>